<dbReference type="Gene3D" id="2.30.320.10">
    <property type="entry name" value="YwqG-like"/>
    <property type="match status" value="1"/>
</dbReference>
<dbReference type="Proteomes" id="UP001596244">
    <property type="component" value="Unassembled WGS sequence"/>
</dbReference>
<dbReference type="EMBL" id="JBHSQE010000001">
    <property type="protein sequence ID" value="MFC6145342.1"/>
    <property type="molecule type" value="Genomic_DNA"/>
</dbReference>
<gene>
    <name evidence="1" type="ORF">ACFPUZ_00775</name>
</gene>
<keyword evidence="2" id="KW-1185">Reference proteome</keyword>
<reference evidence="2" key="1">
    <citation type="journal article" date="2019" name="Int. J. Syst. Evol. Microbiol.">
        <title>The Global Catalogue of Microorganisms (GCM) 10K type strain sequencing project: providing services to taxonomists for standard genome sequencing and annotation.</title>
        <authorList>
            <consortium name="The Broad Institute Genomics Platform"/>
            <consortium name="The Broad Institute Genome Sequencing Center for Infectious Disease"/>
            <person name="Wu L."/>
            <person name="Ma J."/>
        </authorList>
    </citation>
    <scope>NUCLEOTIDE SEQUENCE [LARGE SCALE GENOMIC DNA]</scope>
    <source>
        <strain evidence="2">CCUG 51943</strain>
    </source>
</reference>
<proteinExistence type="predicted"/>
<organism evidence="1 2">
    <name type="scientific">Corynebacterium nasicanis</name>
    <dbReference type="NCBI Taxonomy" id="1448267"/>
    <lineage>
        <taxon>Bacteria</taxon>
        <taxon>Bacillati</taxon>
        <taxon>Actinomycetota</taxon>
        <taxon>Actinomycetes</taxon>
        <taxon>Mycobacteriales</taxon>
        <taxon>Corynebacteriaceae</taxon>
        <taxon>Corynebacterium</taxon>
    </lineage>
</organism>
<dbReference type="RefSeq" id="WP_376998878.1">
    <property type="nucleotide sequence ID" value="NZ_JBHSQE010000001.1"/>
</dbReference>
<dbReference type="InterPro" id="IPR035948">
    <property type="entry name" value="YwqG-like_sf"/>
</dbReference>
<evidence type="ECO:0000313" key="2">
    <source>
        <dbReference type="Proteomes" id="UP001596244"/>
    </source>
</evidence>
<comment type="caution">
    <text evidence="1">The sequence shown here is derived from an EMBL/GenBank/DDBJ whole genome shotgun (WGS) entry which is preliminary data.</text>
</comment>
<evidence type="ECO:0000313" key="1">
    <source>
        <dbReference type="EMBL" id="MFC6145342.1"/>
    </source>
</evidence>
<accession>A0ABW1Q7K7</accession>
<sequence length="79" mass="8379">MFPTKESLTASLAAADLPTAHADLARPAALLRPEAGEPARVGESRFGGHPDLPPHLNWPRELPFLAVLPRDVVNALHGG</sequence>
<protein>
    <submittedName>
        <fullName evidence="1">Uncharacterized protein</fullName>
    </submittedName>
</protein>
<name>A0ABW1Q7K7_9CORY</name>
<dbReference type="SUPFAM" id="SSF103032">
    <property type="entry name" value="Hypothetical protein YwqG"/>
    <property type="match status" value="1"/>
</dbReference>